<dbReference type="InterPro" id="IPR027391">
    <property type="entry name" value="Nol1_Nop2_Fmu_2"/>
</dbReference>
<dbReference type="InterPro" id="IPR001678">
    <property type="entry name" value="MeTrfase_RsmB-F_NOP2_dom"/>
</dbReference>
<evidence type="ECO:0000256" key="9">
    <source>
        <dbReference type="PROSITE-ProRule" id="PRU01023"/>
    </source>
</evidence>
<dbReference type="Pfam" id="PF17125">
    <property type="entry name" value="Methyltr_RsmF_N"/>
    <property type="match status" value="1"/>
</dbReference>
<keyword evidence="4 8" id="KW-0489">Methyltransferase</keyword>
<dbReference type="EMBL" id="JBELOE010000265">
    <property type="protein sequence ID" value="MER2493701.1"/>
    <property type="molecule type" value="Genomic_DNA"/>
</dbReference>
<dbReference type="SUPFAM" id="SSF53335">
    <property type="entry name" value="S-adenosyl-L-methionine-dependent methyltransferases"/>
    <property type="match status" value="1"/>
</dbReference>
<dbReference type="InterPro" id="IPR048457">
    <property type="entry name" value="YebU_pre-PUA_dom"/>
</dbReference>
<comment type="catalytic activity">
    <reaction evidence="8">
        <text>cytidine(1407) in 16S rRNA + S-adenosyl-L-methionine = 5-methylcytidine(1407) in 16S rRNA + S-adenosyl-L-homocysteine + H(+)</text>
        <dbReference type="Rhea" id="RHEA:42756"/>
        <dbReference type="Rhea" id="RHEA-COMP:10223"/>
        <dbReference type="Rhea" id="RHEA-COMP:10224"/>
        <dbReference type="ChEBI" id="CHEBI:15378"/>
        <dbReference type="ChEBI" id="CHEBI:57856"/>
        <dbReference type="ChEBI" id="CHEBI:59789"/>
        <dbReference type="ChEBI" id="CHEBI:74483"/>
        <dbReference type="ChEBI" id="CHEBI:82748"/>
        <dbReference type="EC" id="2.1.1.178"/>
    </reaction>
</comment>
<dbReference type="Gene3D" id="3.40.50.150">
    <property type="entry name" value="Vaccinia Virus protein VP39"/>
    <property type="match status" value="1"/>
</dbReference>
<dbReference type="PANTHER" id="PTHR22807">
    <property type="entry name" value="NOP2 YEAST -RELATED NOL1/NOP2/FMU SUN DOMAIN-CONTAINING"/>
    <property type="match status" value="1"/>
</dbReference>
<evidence type="ECO:0000256" key="6">
    <source>
        <dbReference type="ARBA" id="ARBA00022691"/>
    </source>
</evidence>
<feature type="active site" description="Nucleophile" evidence="8 9">
    <location>
        <position position="246"/>
    </location>
</feature>
<proteinExistence type="inferred from homology"/>
<dbReference type="RefSeq" id="WP_143869636.1">
    <property type="nucleotide sequence ID" value="NZ_CP041660.1"/>
</dbReference>
<keyword evidence="5 8" id="KW-0808">Transferase</keyword>
<dbReference type="InterPro" id="IPR023545">
    <property type="entry name" value="rRNA_ssu_MeTfrase_F"/>
</dbReference>
<evidence type="ECO:0000313" key="12">
    <source>
        <dbReference type="Proteomes" id="UP001467690"/>
    </source>
</evidence>
<dbReference type="InterPro" id="IPR011023">
    <property type="entry name" value="Nop2p"/>
</dbReference>
<comment type="similarity">
    <text evidence="1 8 9">Belongs to the class I-like SAM-binding methyltransferase superfamily. RsmB/NOP family.</text>
</comment>
<dbReference type="Pfam" id="PF13636">
    <property type="entry name" value="Methyltranf_PUA"/>
    <property type="match status" value="1"/>
</dbReference>
<reference evidence="11 12" key="1">
    <citation type="submission" date="2024-06" db="EMBL/GenBank/DDBJ databases">
        <authorList>
            <person name="Chen R.Y."/>
        </authorList>
    </citation>
    <scope>NUCLEOTIDE SEQUENCE [LARGE SCALE GENOMIC DNA]</scope>
    <source>
        <strain evidence="11 12">D2</strain>
    </source>
</reference>
<name>A0ABV1RL86_9ALTE</name>
<comment type="function">
    <text evidence="8">Specifically methylates the cytosine at position 1407 (m5C1407) of 16S rRNA.</text>
</comment>
<dbReference type="NCBIfam" id="NF008898">
    <property type="entry name" value="PRK11933.1"/>
    <property type="match status" value="1"/>
</dbReference>
<dbReference type="Proteomes" id="UP001467690">
    <property type="component" value="Unassembled WGS sequence"/>
</dbReference>
<dbReference type="InterPro" id="IPR031341">
    <property type="entry name" value="Methyltr_RsmF_N"/>
</dbReference>
<evidence type="ECO:0000256" key="1">
    <source>
        <dbReference type="ARBA" id="ARBA00007494"/>
    </source>
</evidence>
<dbReference type="Gene3D" id="3.10.450.720">
    <property type="match status" value="1"/>
</dbReference>
<evidence type="ECO:0000256" key="3">
    <source>
        <dbReference type="ARBA" id="ARBA00022552"/>
    </source>
</evidence>
<evidence type="ECO:0000256" key="2">
    <source>
        <dbReference type="ARBA" id="ARBA00022490"/>
    </source>
</evidence>
<dbReference type="PROSITE" id="PS51686">
    <property type="entry name" value="SAM_MT_RSMB_NOP"/>
    <property type="match status" value="1"/>
</dbReference>
<dbReference type="InterPro" id="IPR023267">
    <property type="entry name" value="RCMT"/>
</dbReference>
<evidence type="ECO:0000256" key="8">
    <source>
        <dbReference type="HAMAP-Rule" id="MF_01579"/>
    </source>
</evidence>
<keyword evidence="7 8" id="KW-0694">RNA-binding</keyword>
<organism evidence="11 12">
    <name type="scientific">Catenovulum sediminis</name>
    <dbReference type="NCBI Taxonomy" id="1740262"/>
    <lineage>
        <taxon>Bacteria</taxon>
        <taxon>Pseudomonadati</taxon>
        <taxon>Pseudomonadota</taxon>
        <taxon>Gammaproteobacteria</taxon>
        <taxon>Alteromonadales</taxon>
        <taxon>Alteromonadaceae</taxon>
        <taxon>Catenovulum</taxon>
    </lineage>
</organism>
<keyword evidence="3 8" id="KW-0698">rRNA processing</keyword>
<dbReference type="EC" id="2.1.1.178" evidence="8"/>
<dbReference type="GO" id="GO:0008168">
    <property type="term" value="F:methyltransferase activity"/>
    <property type="evidence" value="ECO:0007669"/>
    <property type="project" value="UniProtKB-KW"/>
</dbReference>
<feature type="binding site" evidence="8 9">
    <location>
        <position position="193"/>
    </location>
    <ligand>
        <name>S-adenosyl-L-methionine</name>
        <dbReference type="ChEBI" id="CHEBI:59789"/>
    </ligand>
</feature>
<feature type="domain" description="SAM-dependent MTase RsmB/NOP-type" evidence="10">
    <location>
        <begin position="27"/>
        <end position="310"/>
    </location>
</feature>
<feature type="binding site" evidence="8 9">
    <location>
        <position position="149"/>
    </location>
    <ligand>
        <name>S-adenosyl-L-methionine</name>
        <dbReference type="ChEBI" id="CHEBI:59789"/>
    </ligand>
</feature>
<dbReference type="PROSITE" id="PS01153">
    <property type="entry name" value="NOL1_NOP2_SUN"/>
    <property type="match status" value="1"/>
</dbReference>
<evidence type="ECO:0000256" key="4">
    <source>
        <dbReference type="ARBA" id="ARBA00022603"/>
    </source>
</evidence>
<dbReference type="Pfam" id="PF01189">
    <property type="entry name" value="Methyltr_RsmB-F"/>
    <property type="match status" value="1"/>
</dbReference>
<protein>
    <recommendedName>
        <fullName evidence="8">Ribosomal RNA small subunit methyltransferase F</fullName>
        <ecNumber evidence="8">2.1.1.178</ecNumber>
    </recommendedName>
    <alternativeName>
        <fullName evidence="8">16S rRNA m5C1407 methyltransferase</fullName>
    </alternativeName>
    <alternativeName>
        <fullName evidence="8">rRNA (cytosine-C(5)-)-methyltransferase RsmF</fullName>
    </alternativeName>
</protein>
<evidence type="ECO:0000256" key="5">
    <source>
        <dbReference type="ARBA" id="ARBA00022679"/>
    </source>
</evidence>
<evidence type="ECO:0000313" key="11">
    <source>
        <dbReference type="EMBL" id="MER2493701.1"/>
    </source>
</evidence>
<dbReference type="Pfam" id="PF21150">
    <property type="entry name" value="YebU_pre-PUA_dom"/>
    <property type="match status" value="1"/>
</dbReference>
<keyword evidence="12" id="KW-1185">Reference proteome</keyword>
<dbReference type="InterPro" id="IPR018314">
    <property type="entry name" value="RsmB/NOL1/NOP2-like_CS"/>
</dbReference>
<feature type="binding site" evidence="8 9">
    <location>
        <position position="176"/>
    </location>
    <ligand>
        <name>S-adenosyl-L-methionine</name>
        <dbReference type="ChEBI" id="CHEBI:59789"/>
    </ligand>
</feature>
<dbReference type="InterPro" id="IPR029063">
    <property type="entry name" value="SAM-dependent_MTases_sf"/>
</dbReference>
<evidence type="ECO:0000256" key="7">
    <source>
        <dbReference type="ARBA" id="ARBA00022884"/>
    </source>
</evidence>
<dbReference type="PRINTS" id="PR02008">
    <property type="entry name" value="RCMTFAMILY"/>
</dbReference>
<evidence type="ECO:0000259" key="10">
    <source>
        <dbReference type="PROSITE" id="PS51686"/>
    </source>
</evidence>
<feature type="binding site" evidence="8 9">
    <location>
        <begin position="125"/>
        <end position="131"/>
    </location>
    <ligand>
        <name>S-adenosyl-L-methionine</name>
        <dbReference type="ChEBI" id="CHEBI:59789"/>
    </ligand>
</feature>
<dbReference type="GO" id="GO:0032259">
    <property type="term" value="P:methylation"/>
    <property type="evidence" value="ECO:0007669"/>
    <property type="project" value="UniProtKB-KW"/>
</dbReference>
<dbReference type="HAMAP" id="MF_01579">
    <property type="entry name" value="16SrRNA_methyltr_F"/>
    <property type="match status" value="1"/>
</dbReference>
<sequence>MNKALLPENFINFIKPALPAHLSLQDFIDISAQPLRKSIRINTLKTDVKTFVEKAQQKGWQLETIPWCETGFWITRPEAEENRIGLGNTLEHLTGQFYIQEASSMLPPQALMLQNTRPEICLDVAAAPGSKTTQIAALMKNNGILIANEFSSSRAKGLFGNIQRCAVSNTALTHLDGRMFIHLPETFDAILLDAPCSGEGTVRKDPDAMKNWSEQSVHDIAKVQKDLIEAAFHALKPNGTLIYSTCTLNPIENQQVCQWLASTHPEAVEFEPLADLFPGAENCITEAGFLHVWPQIYNSEGFFVARIRKTQSVSHQLDNPFSRLGKFPYTHVSKKLGAQFVEYLHQQFGIQDFDLSSCYQRNQAIWYFPPQIEKLIGKVKFARVGVKLAELAKHGFKLDHSLAVNFAHLFTRQKVNVNKLQAQNYLRGQDIDFDCSELQKGEVLITTDDQALGFAKKLPDRLKNQLPRELVRDNVSF</sequence>
<keyword evidence="6 8" id="KW-0949">S-adenosyl-L-methionine</keyword>
<dbReference type="CDD" id="cd02440">
    <property type="entry name" value="AdoMet_MTases"/>
    <property type="match status" value="1"/>
</dbReference>
<keyword evidence="2 8" id="KW-0963">Cytoplasm</keyword>
<dbReference type="NCBIfam" id="TIGR00446">
    <property type="entry name" value="nop2p"/>
    <property type="match status" value="1"/>
</dbReference>
<comment type="caution">
    <text evidence="11">The sequence shown here is derived from an EMBL/GenBank/DDBJ whole genome shotgun (WGS) entry which is preliminary data.</text>
</comment>
<accession>A0ABV1RL86</accession>
<comment type="subcellular location">
    <subcellularLocation>
        <location evidence="8">Cytoplasm</location>
    </subcellularLocation>
</comment>
<dbReference type="InterPro" id="IPR049560">
    <property type="entry name" value="MeTrfase_RsmB-F_NOP2_cat"/>
</dbReference>
<gene>
    <name evidence="8 11" type="primary">rsmF</name>
    <name evidence="11" type="ORF">ABS311_17615</name>
</gene>
<dbReference type="PANTHER" id="PTHR22807:SF30">
    <property type="entry name" value="28S RRNA (CYTOSINE(4447)-C(5))-METHYLTRANSFERASE-RELATED"/>
    <property type="match status" value="1"/>
</dbReference>